<organism evidence="2 3">
    <name type="scientific">Candidatus Desulfosporosinus infrequens</name>
    <dbReference type="NCBI Taxonomy" id="2043169"/>
    <lineage>
        <taxon>Bacteria</taxon>
        <taxon>Bacillati</taxon>
        <taxon>Bacillota</taxon>
        <taxon>Clostridia</taxon>
        <taxon>Eubacteriales</taxon>
        <taxon>Desulfitobacteriaceae</taxon>
        <taxon>Desulfosporosinus</taxon>
    </lineage>
</organism>
<dbReference type="OrthoDB" id="1798202at2"/>
<evidence type="ECO:0000259" key="1">
    <source>
        <dbReference type="Pfam" id="PF03118"/>
    </source>
</evidence>
<feature type="domain" description="RNA polymerase alpha subunit C-terminal" evidence="1">
    <location>
        <begin position="41"/>
        <end position="93"/>
    </location>
</feature>
<dbReference type="GO" id="GO:0003677">
    <property type="term" value="F:DNA binding"/>
    <property type="evidence" value="ECO:0007669"/>
    <property type="project" value="InterPro"/>
</dbReference>
<accession>A0A2U3LJ05</accession>
<dbReference type="Gene3D" id="1.10.150.20">
    <property type="entry name" value="5' to 3' exonuclease, C-terminal subdomain"/>
    <property type="match status" value="1"/>
</dbReference>
<dbReference type="GO" id="GO:0006351">
    <property type="term" value="P:DNA-templated transcription"/>
    <property type="evidence" value="ECO:0007669"/>
    <property type="project" value="InterPro"/>
</dbReference>
<protein>
    <recommendedName>
        <fullName evidence="1">RNA polymerase alpha subunit C-terminal domain-containing protein</fullName>
    </recommendedName>
</protein>
<dbReference type="GO" id="GO:0003899">
    <property type="term" value="F:DNA-directed RNA polymerase activity"/>
    <property type="evidence" value="ECO:0007669"/>
    <property type="project" value="InterPro"/>
</dbReference>
<dbReference type="Proteomes" id="UP000238916">
    <property type="component" value="Unassembled WGS sequence"/>
</dbReference>
<dbReference type="SUPFAM" id="SSF47789">
    <property type="entry name" value="C-terminal domain of RNA polymerase alpha subunit"/>
    <property type="match status" value="1"/>
</dbReference>
<name>A0A2U3LJ05_9FIRM</name>
<gene>
    <name evidence="2" type="ORF">SBF1_5380001</name>
</gene>
<evidence type="ECO:0000313" key="3">
    <source>
        <dbReference type="Proteomes" id="UP000238916"/>
    </source>
</evidence>
<dbReference type="Pfam" id="PF03118">
    <property type="entry name" value="RNA_pol_A_CTD"/>
    <property type="match status" value="1"/>
</dbReference>
<dbReference type="InterPro" id="IPR011260">
    <property type="entry name" value="RNAP_asu_C"/>
</dbReference>
<dbReference type="AlphaFoldDB" id="A0A2U3LJ05"/>
<evidence type="ECO:0000313" key="2">
    <source>
        <dbReference type="EMBL" id="SPF51842.1"/>
    </source>
</evidence>
<proteinExistence type="predicted"/>
<reference evidence="3" key="1">
    <citation type="submission" date="2018-02" db="EMBL/GenBank/DDBJ databases">
        <authorList>
            <person name="Hausmann B."/>
        </authorList>
    </citation>
    <scope>NUCLEOTIDE SEQUENCE [LARGE SCALE GENOMIC DNA]</scope>
    <source>
        <strain evidence="3">Peat soil MAG SbF1</strain>
    </source>
</reference>
<sequence length="108" mass="12546">MIVETQTPIVYVYLYCDREYKRTEDAEKCGSLCAKLLRSPDICVLGLTSRTYNLLKIAGIDTIDEVLRKRDSELLRLKHFGQGSLYDLHHQLELFETKAKEMVSRGQY</sequence>
<dbReference type="EMBL" id="OMOF01000488">
    <property type="protein sequence ID" value="SPF51842.1"/>
    <property type="molecule type" value="Genomic_DNA"/>
</dbReference>